<dbReference type="InterPro" id="IPR003593">
    <property type="entry name" value="AAA+_ATPase"/>
</dbReference>
<evidence type="ECO:0000259" key="12">
    <source>
        <dbReference type="PROSITE" id="PS50929"/>
    </source>
</evidence>
<proteinExistence type="inferred from homology"/>
<dbReference type="SUPFAM" id="SSF90123">
    <property type="entry name" value="ABC transporter transmembrane region"/>
    <property type="match status" value="1"/>
</dbReference>
<keyword evidence="6" id="KW-0547">Nucleotide-binding</keyword>
<evidence type="ECO:0000259" key="13">
    <source>
        <dbReference type="PROSITE" id="PS50990"/>
    </source>
</evidence>
<dbReference type="EMBL" id="JAYFUH010000249">
    <property type="protein sequence ID" value="MEA5668596.1"/>
    <property type="molecule type" value="Genomic_DNA"/>
</dbReference>
<dbReference type="InterPro" id="IPR011527">
    <property type="entry name" value="ABC1_TM_dom"/>
</dbReference>
<dbReference type="Pfam" id="PF00664">
    <property type="entry name" value="ABC_membrane"/>
    <property type="match status" value="1"/>
</dbReference>
<protein>
    <submittedName>
        <fullName evidence="14">Type I secretion system permease/ATPase</fullName>
    </submittedName>
</protein>
<dbReference type="Pfam" id="PF00005">
    <property type="entry name" value="ABC_tran"/>
    <property type="match status" value="1"/>
</dbReference>
<dbReference type="InterPro" id="IPR003439">
    <property type="entry name" value="ABC_transporter-like_ATP-bd"/>
</dbReference>
<evidence type="ECO:0000313" key="14">
    <source>
        <dbReference type="EMBL" id="MEA5668596.1"/>
    </source>
</evidence>
<dbReference type="InterPro" id="IPR039395">
    <property type="entry name" value="Peptidase_C39-like_A"/>
</dbReference>
<gene>
    <name evidence="14" type="ORF">VA603_13695</name>
</gene>
<evidence type="ECO:0000256" key="2">
    <source>
        <dbReference type="ARBA" id="ARBA00006025"/>
    </source>
</evidence>
<evidence type="ECO:0000256" key="7">
    <source>
        <dbReference type="ARBA" id="ARBA00022840"/>
    </source>
</evidence>
<dbReference type="RefSeq" id="WP_323439179.1">
    <property type="nucleotide sequence ID" value="NZ_JAYFUH010000249.1"/>
</dbReference>
<comment type="subcellular location">
    <subcellularLocation>
        <location evidence="1">Cell membrane</location>
        <topology evidence="1">Multi-pass membrane protein</topology>
    </subcellularLocation>
</comment>
<dbReference type="InterPro" id="IPR039421">
    <property type="entry name" value="Type_1_exporter"/>
</dbReference>
<evidence type="ECO:0000256" key="3">
    <source>
        <dbReference type="ARBA" id="ARBA00022448"/>
    </source>
</evidence>
<dbReference type="InterPro" id="IPR017871">
    <property type="entry name" value="ABC_transporter-like_CS"/>
</dbReference>
<feature type="transmembrane region" description="Helical" evidence="10">
    <location>
        <begin position="188"/>
        <end position="209"/>
    </location>
</feature>
<comment type="similarity">
    <text evidence="2">Belongs to the ABC transporter superfamily. Protein-1 exporter (TC 3.A.1.109) family.</text>
</comment>
<dbReference type="PANTHER" id="PTHR24221">
    <property type="entry name" value="ATP-BINDING CASSETTE SUB-FAMILY B"/>
    <property type="match status" value="1"/>
</dbReference>
<evidence type="ECO:0000256" key="4">
    <source>
        <dbReference type="ARBA" id="ARBA00022475"/>
    </source>
</evidence>
<evidence type="ECO:0000256" key="8">
    <source>
        <dbReference type="ARBA" id="ARBA00022989"/>
    </source>
</evidence>
<dbReference type="PANTHER" id="PTHR24221:SF647">
    <property type="entry name" value="BLL6336 PROTEIN"/>
    <property type="match status" value="1"/>
</dbReference>
<sequence>MTSPYPAPPSDSGLACLVMLARFHQIPANAEQLRHDFGEGDTPLDMPALLQAARALGLRTRRLTTSVERLPRMPLPAIGIDARHGCFILARADEDKVLIQRPGAEQPEVMPLAALRTYWSGTLILLQPRGANGRATQRFGLRWFLPALHRHRGILLEVLAASLFLQVFALITPLFFQVVMDKVLAHQGLSTLNVLMFGLLAVVVFESVLSGLRGYVSAHTASRIDVTLGSRLYRHLVNLPLAYFQARRVGDSVARVRELENIRSFLTGSSITLVIDVLFCAVFLAVMLMYSPALTLVVIGSLPLYLLLALAITPLLRTQLHETFGRGAENQAFLVESLTGITTLKALAVEPQARRRWDTQLAAYVGASFRTQVLSTLANESAGLIGKLVTVLTLWLGARQVIDGHLSVGQLIAFNMLAGRIAQPVMRLAQLWPNFQQTRLSMQRLGDILDTPTESATTGRNVLPALRGGIEFHQVHFRYRPDGPAVLQDFSLQVAPGEVIGIVGSSGSGKSTLARLLQRLHVPEQGRITVDGIDLALTEASSLRRQMGVVLQENMLFHRSVRDNIALADPGASLDTVVHAARLAGAHDFILDLPEGYDTMVGEHGASLSGGQRQRVAIARALLRNPRILIFDEATSALDYESERLIQANMRQICAGRTVLIIAHRLSTVRNADRIIVLERGRLVEHGNPAQLLARPDSRYAQLHRMQQG</sequence>
<dbReference type="SMART" id="SM00382">
    <property type="entry name" value="AAA"/>
    <property type="match status" value="1"/>
</dbReference>
<keyword evidence="9 10" id="KW-0472">Membrane</keyword>
<dbReference type="PROSITE" id="PS50929">
    <property type="entry name" value="ABC_TM1F"/>
    <property type="match status" value="1"/>
</dbReference>
<dbReference type="InterPro" id="IPR036640">
    <property type="entry name" value="ABC1_TM_sf"/>
</dbReference>
<dbReference type="PROSITE" id="PS50990">
    <property type="entry name" value="PEPTIDASE_C39"/>
    <property type="match status" value="1"/>
</dbReference>
<keyword evidence="15" id="KW-1185">Reference proteome</keyword>
<evidence type="ECO:0000256" key="5">
    <source>
        <dbReference type="ARBA" id="ARBA00022692"/>
    </source>
</evidence>
<dbReference type="Pfam" id="PF03412">
    <property type="entry name" value="Peptidase_C39"/>
    <property type="match status" value="1"/>
</dbReference>
<dbReference type="InterPro" id="IPR005074">
    <property type="entry name" value="Peptidase_C39"/>
</dbReference>
<keyword evidence="3" id="KW-0813">Transport</keyword>
<dbReference type="Proteomes" id="UP001301653">
    <property type="component" value="Unassembled WGS sequence"/>
</dbReference>
<evidence type="ECO:0000313" key="15">
    <source>
        <dbReference type="Proteomes" id="UP001301653"/>
    </source>
</evidence>
<dbReference type="InterPro" id="IPR027417">
    <property type="entry name" value="P-loop_NTPase"/>
</dbReference>
<feature type="transmembrane region" description="Helical" evidence="10">
    <location>
        <begin position="154"/>
        <end position="176"/>
    </location>
</feature>
<accession>A0ABU5V5I9</accession>
<evidence type="ECO:0000256" key="6">
    <source>
        <dbReference type="ARBA" id="ARBA00022741"/>
    </source>
</evidence>
<reference evidence="14 15" key="1">
    <citation type="submission" date="2023-12" db="EMBL/GenBank/DDBJ databases">
        <title>Stenotrophomonas guangdongensis sp. nov., isolated from wilted pepper plants (Capsicum annuum).</title>
        <authorList>
            <person name="Qiu M."/>
            <person name="Li Y."/>
            <person name="Liu Q."/>
            <person name="Zhang X."/>
            <person name="Huang Y."/>
            <person name="Guo R."/>
            <person name="Hu M."/>
            <person name="Zhou J."/>
            <person name="Zhou X."/>
        </authorList>
    </citation>
    <scope>NUCLEOTIDE SEQUENCE [LARGE SCALE GENOMIC DNA]</scope>
    <source>
        <strain evidence="14 15">MH1</strain>
    </source>
</reference>
<evidence type="ECO:0000256" key="9">
    <source>
        <dbReference type="ARBA" id="ARBA00023136"/>
    </source>
</evidence>
<dbReference type="CDD" id="cd18588">
    <property type="entry name" value="ABC_6TM_CyaB_HlyB_like"/>
    <property type="match status" value="1"/>
</dbReference>
<dbReference type="InterPro" id="IPR010132">
    <property type="entry name" value="ATPase_T1SS_HlyB"/>
</dbReference>
<evidence type="ECO:0000256" key="1">
    <source>
        <dbReference type="ARBA" id="ARBA00004651"/>
    </source>
</evidence>
<organism evidence="14 15">
    <name type="scientific">Stenotrophomonas capsici</name>
    <dbReference type="NCBI Taxonomy" id="3110230"/>
    <lineage>
        <taxon>Bacteria</taxon>
        <taxon>Pseudomonadati</taxon>
        <taxon>Pseudomonadota</taxon>
        <taxon>Gammaproteobacteria</taxon>
        <taxon>Lysobacterales</taxon>
        <taxon>Lysobacteraceae</taxon>
        <taxon>Stenotrophomonas</taxon>
    </lineage>
</organism>
<dbReference type="Gene3D" id="3.90.70.10">
    <property type="entry name" value="Cysteine proteinases"/>
    <property type="match status" value="1"/>
</dbReference>
<dbReference type="PROSITE" id="PS50893">
    <property type="entry name" value="ABC_TRANSPORTER_2"/>
    <property type="match status" value="1"/>
</dbReference>
<keyword evidence="4" id="KW-1003">Cell membrane</keyword>
<keyword evidence="5 10" id="KW-0812">Transmembrane</keyword>
<feature type="domain" description="Peptidase C39" evidence="13">
    <location>
        <begin position="6"/>
        <end position="126"/>
    </location>
</feature>
<dbReference type="Gene3D" id="1.20.1560.10">
    <property type="entry name" value="ABC transporter type 1, transmembrane domain"/>
    <property type="match status" value="1"/>
</dbReference>
<keyword evidence="8 10" id="KW-1133">Transmembrane helix</keyword>
<feature type="transmembrane region" description="Helical" evidence="10">
    <location>
        <begin position="296"/>
        <end position="316"/>
    </location>
</feature>
<dbReference type="PROSITE" id="PS00211">
    <property type="entry name" value="ABC_TRANSPORTER_1"/>
    <property type="match status" value="1"/>
</dbReference>
<dbReference type="SUPFAM" id="SSF52540">
    <property type="entry name" value="P-loop containing nucleoside triphosphate hydrolases"/>
    <property type="match status" value="1"/>
</dbReference>
<dbReference type="CDD" id="cd02417">
    <property type="entry name" value="Peptidase_C39_likeA"/>
    <property type="match status" value="1"/>
</dbReference>
<dbReference type="NCBIfam" id="TIGR01846">
    <property type="entry name" value="type_I_sec_HlyB"/>
    <property type="match status" value="1"/>
</dbReference>
<evidence type="ECO:0000259" key="11">
    <source>
        <dbReference type="PROSITE" id="PS50893"/>
    </source>
</evidence>
<comment type="caution">
    <text evidence="14">The sequence shown here is derived from an EMBL/GenBank/DDBJ whole genome shotgun (WGS) entry which is preliminary data.</text>
</comment>
<dbReference type="Gene3D" id="3.40.50.300">
    <property type="entry name" value="P-loop containing nucleotide triphosphate hydrolases"/>
    <property type="match status" value="1"/>
</dbReference>
<feature type="domain" description="ABC transporter" evidence="11">
    <location>
        <begin position="470"/>
        <end position="705"/>
    </location>
</feature>
<feature type="transmembrane region" description="Helical" evidence="10">
    <location>
        <begin position="265"/>
        <end position="290"/>
    </location>
</feature>
<name>A0ABU5V5I9_9GAMM</name>
<keyword evidence="7" id="KW-0067">ATP-binding</keyword>
<evidence type="ECO:0000256" key="10">
    <source>
        <dbReference type="SAM" id="Phobius"/>
    </source>
</evidence>
<feature type="domain" description="ABC transmembrane type-1" evidence="12">
    <location>
        <begin position="158"/>
        <end position="437"/>
    </location>
</feature>